<dbReference type="AlphaFoldDB" id="A0A3M7PH62"/>
<protein>
    <submittedName>
        <fullName evidence="1">Uncharacterized protein</fullName>
    </submittedName>
</protein>
<gene>
    <name evidence="1" type="ORF">BpHYR1_047899</name>
</gene>
<name>A0A3M7PH62_BRAPC</name>
<dbReference type="Proteomes" id="UP000276133">
    <property type="component" value="Unassembled WGS sequence"/>
</dbReference>
<reference evidence="1 2" key="1">
    <citation type="journal article" date="2018" name="Sci. Rep.">
        <title>Genomic signatures of local adaptation to the degree of environmental predictability in rotifers.</title>
        <authorList>
            <person name="Franch-Gras L."/>
            <person name="Hahn C."/>
            <person name="Garcia-Roger E.M."/>
            <person name="Carmona M.J."/>
            <person name="Serra M."/>
            <person name="Gomez A."/>
        </authorList>
    </citation>
    <scope>NUCLEOTIDE SEQUENCE [LARGE SCALE GENOMIC DNA]</scope>
    <source>
        <strain evidence="1">HYR1</strain>
    </source>
</reference>
<organism evidence="1 2">
    <name type="scientific">Brachionus plicatilis</name>
    <name type="common">Marine rotifer</name>
    <name type="synonym">Brachionus muelleri</name>
    <dbReference type="NCBI Taxonomy" id="10195"/>
    <lineage>
        <taxon>Eukaryota</taxon>
        <taxon>Metazoa</taxon>
        <taxon>Spiralia</taxon>
        <taxon>Gnathifera</taxon>
        <taxon>Rotifera</taxon>
        <taxon>Eurotatoria</taxon>
        <taxon>Monogononta</taxon>
        <taxon>Pseudotrocha</taxon>
        <taxon>Ploima</taxon>
        <taxon>Brachionidae</taxon>
        <taxon>Brachionus</taxon>
    </lineage>
</organism>
<evidence type="ECO:0000313" key="1">
    <source>
        <dbReference type="EMBL" id="RMZ98343.1"/>
    </source>
</evidence>
<accession>A0A3M7PH62</accession>
<evidence type="ECO:0000313" key="2">
    <source>
        <dbReference type="Proteomes" id="UP000276133"/>
    </source>
</evidence>
<comment type="caution">
    <text evidence="1">The sequence shown here is derived from an EMBL/GenBank/DDBJ whole genome shotgun (WGS) entry which is preliminary data.</text>
</comment>
<keyword evidence="2" id="KW-1185">Reference proteome</keyword>
<dbReference type="EMBL" id="REGN01010833">
    <property type="protein sequence ID" value="RMZ98343.1"/>
    <property type="molecule type" value="Genomic_DNA"/>
</dbReference>
<sequence length="111" mass="12901">MYIRNIVQNDNLIRLFYSNDSSALNRCIKKIKEMTVAKCLIIEQFRKERRNCKKAITKWSRSCSSTSLTANGTKCYISFAQFKNFIFKLLKKDQSVSPSFNPMSLDVLDKS</sequence>
<proteinExistence type="predicted"/>